<accession>A0A2P7N0D5</accession>
<dbReference type="OrthoDB" id="561593at2"/>
<comment type="caution">
    <text evidence="3">The sequence shown here is derived from an EMBL/GenBank/DDBJ whole genome shotgun (WGS) entry which is preliminary data.</text>
</comment>
<dbReference type="RefSeq" id="WP_106501878.1">
    <property type="nucleotide sequence ID" value="NZ_PXXO01000002.1"/>
</dbReference>
<reference evidence="3 4" key="1">
    <citation type="journal article" date="2018" name="Environ. Microbiol.">
        <title>Ecological and genomic features of two widespread freshwater picocyanobacteria.</title>
        <authorList>
            <person name="Cabello-Yeves P.J."/>
            <person name="Picazo A."/>
            <person name="Camacho A."/>
            <person name="Callieri C."/>
            <person name="Rosselli R."/>
            <person name="Roda-Garcia J.J."/>
            <person name="Coutinho F.H."/>
            <person name="Rodriguez-Valera F."/>
        </authorList>
    </citation>
    <scope>NUCLEOTIDE SEQUENCE [LARGE SCALE GENOMIC DNA]</scope>
    <source>
        <strain evidence="3 4">Tous</strain>
    </source>
</reference>
<sequence>MNPLPDRLVILWLLITLGLCFALIFWSVKLNPKPEPQLQWRDRPSGQPTGQPSGRLNDPKAPLL</sequence>
<evidence type="ECO:0000256" key="2">
    <source>
        <dbReference type="SAM" id="Phobius"/>
    </source>
</evidence>
<dbReference type="EMBL" id="PXXO01000002">
    <property type="protein sequence ID" value="PSJ06906.1"/>
    <property type="molecule type" value="Genomic_DNA"/>
</dbReference>
<evidence type="ECO:0000313" key="4">
    <source>
        <dbReference type="Proteomes" id="UP000243002"/>
    </source>
</evidence>
<dbReference type="Proteomes" id="UP000243002">
    <property type="component" value="Unassembled WGS sequence"/>
</dbReference>
<organism evidence="3 4">
    <name type="scientific">Cyanobium usitatum str. Tous</name>
    <dbReference type="NCBI Taxonomy" id="2116684"/>
    <lineage>
        <taxon>Bacteria</taxon>
        <taxon>Bacillati</taxon>
        <taxon>Cyanobacteriota</taxon>
        <taxon>Cyanophyceae</taxon>
        <taxon>Synechococcales</taxon>
        <taxon>Prochlorococcaceae</taxon>
        <taxon>Cyanobium</taxon>
    </lineage>
</organism>
<dbReference type="AlphaFoldDB" id="A0A2P7N0D5"/>
<keyword evidence="4" id="KW-1185">Reference proteome</keyword>
<protein>
    <submittedName>
        <fullName evidence="3">Uncharacterized protein</fullName>
    </submittedName>
</protein>
<keyword evidence="2" id="KW-0812">Transmembrane</keyword>
<evidence type="ECO:0000313" key="3">
    <source>
        <dbReference type="EMBL" id="PSJ06906.1"/>
    </source>
</evidence>
<keyword evidence="2" id="KW-0472">Membrane</keyword>
<name>A0A2P7N0D5_9CYAN</name>
<proteinExistence type="predicted"/>
<gene>
    <name evidence="3" type="ORF">C7K55_02805</name>
</gene>
<keyword evidence="2" id="KW-1133">Transmembrane helix</keyword>
<feature type="transmembrane region" description="Helical" evidence="2">
    <location>
        <begin position="9"/>
        <end position="28"/>
    </location>
</feature>
<evidence type="ECO:0000256" key="1">
    <source>
        <dbReference type="SAM" id="MobiDB-lite"/>
    </source>
</evidence>
<feature type="region of interest" description="Disordered" evidence="1">
    <location>
        <begin position="35"/>
        <end position="64"/>
    </location>
</feature>